<evidence type="ECO:0000256" key="4">
    <source>
        <dbReference type="ARBA" id="ARBA00022679"/>
    </source>
</evidence>
<dbReference type="InterPro" id="IPR044748">
    <property type="entry name" value="Trm3/TARBP1_C"/>
</dbReference>
<evidence type="ECO:0000259" key="14">
    <source>
        <dbReference type="Pfam" id="PF25050"/>
    </source>
</evidence>
<dbReference type="PANTHER" id="PTHR12029">
    <property type="entry name" value="RNA METHYLTRANSFERASE"/>
    <property type="match status" value="1"/>
</dbReference>
<dbReference type="FunFam" id="3.40.1280.10:FF:000010">
    <property type="entry name" value="probable methyltransferase TARBP1"/>
    <property type="match status" value="1"/>
</dbReference>
<keyword evidence="16" id="KW-1185">Reference proteome</keyword>
<dbReference type="Pfam" id="PF25050">
    <property type="entry name" value="TARBP1"/>
    <property type="match status" value="1"/>
</dbReference>
<dbReference type="GO" id="GO:0141100">
    <property type="term" value="F:tRNA (guanine(18)-2'-O)-methyltransferase activity"/>
    <property type="evidence" value="ECO:0007669"/>
    <property type="project" value="UniProtKB-EC"/>
</dbReference>
<dbReference type="Proteomes" id="UP000694580">
    <property type="component" value="Chromosome 8"/>
</dbReference>
<dbReference type="InterPro" id="IPR016024">
    <property type="entry name" value="ARM-type_fold"/>
</dbReference>
<evidence type="ECO:0000256" key="10">
    <source>
        <dbReference type="ARBA" id="ARBA00093594"/>
    </source>
</evidence>
<evidence type="ECO:0000256" key="7">
    <source>
        <dbReference type="ARBA" id="ARBA00022990"/>
    </source>
</evidence>
<evidence type="ECO:0000256" key="11">
    <source>
        <dbReference type="ARBA" id="ARBA00093636"/>
    </source>
</evidence>
<gene>
    <name evidence="15" type="primary">tarbp1</name>
</gene>
<evidence type="ECO:0000256" key="1">
    <source>
        <dbReference type="ARBA" id="ARBA00007228"/>
    </source>
</evidence>
<reference evidence="15" key="2">
    <citation type="submission" date="2025-08" db="UniProtKB">
        <authorList>
            <consortium name="Ensembl"/>
        </authorList>
    </citation>
    <scope>IDENTIFICATION</scope>
</reference>
<reference evidence="15" key="3">
    <citation type="submission" date="2025-09" db="UniProtKB">
        <authorList>
            <consortium name="Ensembl"/>
        </authorList>
    </citation>
    <scope>IDENTIFICATION</scope>
</reference>
<dbReference type="SUPFAM" id="SSF75217">
    <property type="entry name" value="alpha/beta knot"/>
    <property type="match status" value="1"/>
</dbReference>
<dbReference type="GO" id="GO:0003723">
    <property type="term" value="F:RNA binding"/>
    <property type="evidence" value="ECO:0007669"/>
    <property type="project" value="UniProtKB-KW"/>
</dbReference>
<dbReference type="InterPro" id="IPR045330">
    <property type="entry name" value="TRM3/TARBP1"/>
</dbReference>
<accession>A0AAY4CYJ9</accession>
<dbReference type="EC" id="2.1.1.34" evidence="10"/>
<keyword evidence="5" id="KW-0949">S-adenosyl-L-methionine</keyword>
<organism evidence="15 16">
    <name type="scientific">Denticeps clupeoides</name>
    <name type="common">denticle herring</name>
    <dbReference type="NCBI Taxonomy" id="299321"/>
    <lineage>
        <taxon>Eukaryota</taxon>
        <taxon>Metazoa</taxon>
        <taxon>Chordata</taxon>
        <taxon>Craniata</taxon>
        <taxon>Vertebrata</taxon>
        <taxon>Euteleostomi</taxon>
        <taxon>Actinopterygii</taxon>
        <taxon>Neopterygii</taxon>
        <taxon>Teleostei</taxon>
        <taxon>Clupei</taxon>
        <taxon>Clupeiformes</taxon>
        <taxon>Denticipitoidei</taxon>
        <taxon>Denticipitidae</taxon>
        <taxon>Denticeps</taxon>
    </lineage>
</organism>
<dbReference type="SUPFAM" id="SSF48371">
    <property type="entry name" value="ARM repeat"/>
    <property type="match status" value="1"/>
</dbReference>
<keyword evidence="6" id="KW-0694">RNA-binding</keyword>
<dbReference type="Gene3D" id="3.40.1280.10">
    <property type="match status" value="1"/>
</dbReference>
<evidence type="ECO:0000256" key="8">
    <source>
        <dbReference type="ARBA" id="ARBA00093266"/>
    </source>
</evidence>
<keyword evidence="3" id="KW-0489">Methyltransferase</keyword>
<evidence type="ECO:0000256" key="3">
    <source>
        <dbReference type="ARBA" id="ARBA00022603"/>
    </source>
</evidence>
<dbReference type="PROSITE" id="PS51624">
    <property type="entry name" value="SAM_MT_TRMH_2"/>
    <property type="match status" value="1"/>
</dbReference>
<dbReference type="GeneTree" id="ENSGT00390000003939"/>
<dbReference type="Pfam" id="PF00588">
    <property type="entry name" value="SpoU_methylase"/>
    <property type="match status" value="1"/>
</dbReference>
<evidence type="ECO:0000256" key="12">
    <source>
        <dbReference type="ARBA" id="ARBA00093656"/>
    </source>
</evidence>
<comment type="function">
    <text evidence="9">S-adenosyl-L-methionine-dependent 2'-O-ribose methyltransferase that catalyzes the formation of 2'-O-methylguanosine at position 18 (Gm18) in a subset of tRNA. Selectively mediates Gm18 methylation of tRNAGln-TTG/CTG and tRNASer-TGA/GCT. Gm18 modification can enhance the stability of modified tRNAs.</text>
</comment>
<feature type="domain" description="TARBP1" evidence="14">
    <location>
        <begin position="221"/>
        <end position="336"/>
    </location>
</feature>
<evidence type="ECO:0000313" key="15">
    <source>
        <dbReference type="Ensembl" id="ENSDCDP00010038347.1"/>
    </source>
</evidence>
<name>A0AAY4CYJ9_9TELE</name>
<dbReference type="PANTHER" id="PTHR12029:SF11">
    <property type="entry name" value="METHYLTRANSFERASE TARBP1-RELATED"/>
    <property type="match status" value="1"/>
</dbReference>
<protein>
    <recommendedName>
        <fullName evidence="11">tRNA (guanosine(18)-2'-O)-methyltransferase TARBP1</fullName>
        <ecNumber evidence="10">2.1.1.34</ecNumber>
    </recommendedName>
    <alternativeName>
        <fullName evidence="12">TAR RNA-binding protein 1</fullName>
    </alternativeName>
</protein>
<comment type="catalytic activity">
    <reaction evidence="8">
        <text>guanosine(18) in tRNA + S-adenosyl-L-methionine = 2'-O-methylguanosine(18) in tRNA + S-adenosyl-L-homocysteine + H(+)</text>
        <dbReference type="Rhea" id="RHEA:20077"/>
        <dbReference type="Rhea" id="RHEA-COMP:10190"/>
        <dbReference type="Rhea" id="RHEA-COMP:10192"/>
        <dbReference type="ChEBI" id="CHEBI:15378"/>
        <dbReference type="ChEBI" id="CHEBI:57856"/>
        <dbReference type="ChEBI" id="CHEBI:59789"/>
        <dbReference type="ChEBI" id="CHEBI:74269"/>
        <dbReference type="ChEBI" id="CHEBI:74445"/>
        <dbReference type="EC" id="2.1.1.34"/>
    </reaction>
    <physiologicalReaction direction="left-to-right" evidence="8">
        <dbReference type="Rhea" id="RHEA:20078"/>
    </physiologicalReaction>
</comment>
<dbReference type="InterPro" id="IPR029026">
    <property type="entry name" value="tRNA_m1G_MTases_N"/>
</dbReference>
<evidence type="ECO:0000259" key="13">
    <source>
        <dbReference type="Pfam" id="PF00588"/>
    </source>
</evidence>
<evidence type="ECO:0000256" key="9">
    <source>
        <dbReference type="ARBA" id="ARBA00093361"/>
    </source>
</evidence>
<evidence type="ECO:0000256" key="6">
    <source>
        <dbReference type="ARBA" id="ARBA00022884"/>
    </source>
</evidence>
<feature type="domain" description="tRNA/rRNA methyltransferase SpoU type" evidence="13">
    <location>
        <begin position="1413"/>
        <end position="1554"/>
    </location>
</feature>
<comment type="similarity">
    <text evidence="1">Belongs to the class IV-like SAM-binding methyltransferase superfamily. RNA methyltransferase TrmH family.</text>
</comment>
<reference evidence="15 16" key="1">
    <citation type="submission" date="2020-06" db="EMBL/GenBank/DDBJ databases">
        <authorList>
            <consortium name="Wellcome Sanger Institute Data Sharing"/>
        </authorList>
    </citation>
    <scope>NUCLEOTIDE SEQUENCE [LARGE SCALE GENOMIC DNA]</scope>
</reference>
<comment type="subunit">
    <text evidence="2">Monomer and homodimer.</text>
</comment>
<keyword evidence="7" id="KW-0007">Acetylation</keyword>
<dbReference type="InterPro" id="IPR025806">
    <property type="entry name" value="TARBP1"/>
</dbReference>
<evidence type="ECO:0000256" key="2">
    <source>
        <dbReference type="ARBA" id="ARBA00011407"/>
    </source>
</evidence>
<dbReference type="InterPro" id="IPR029028">
    <property type="entry name" value="Alpha/beta_knot_MTases"/>
</dbReference>
<dbReference type="InterPro" id="IPR056921">
    <property type="entry name" value="TARBP1_dom"/>
</dbReference>
<sequence>MSSVAIAAVLSRCPDVVRVLESLCWTPDTWPEPEQIEALKLLIDGVGASENGEQVLSKVKAVILEQCLPLLVKISASAATGGVGRSQRSTTDAVCGLLASCLALCGADVARELALLTMPALAQCEDADGAAAHAQDQLHLDVAVEVLAVLLPRLSSDAQLTLTCLSCALSAVKVLPEPRAAKVLLRVLLTLLNASRGERRDDALRRAWRELCRWRAPARALLCLTALSDLYFPASSPGVRADLRGSPAFWTTVQAGLTHGDNVARKRAQYLLRRAVAQNQQFEVLLSDDCYFRWVPSEEETLRLFWEDYLLVMETLEENQIHVIRPVLNRLDTLVITTAGGPALVHPSWLLCAYQRMFRSENQAVVKEGVRHLMELNLLQQPSFALAYAQFIVGPFMDSLADSSLFHRSPSQKIGECPEVGLKIQEFMVTFFGSLPQECRGASGRPLLQRLGSHHWCAVPLLFLAQALARLPTRPLLGPPGLHALREVLCCTMITHQVLLRGAAQCFLLHSALCLTDVSIVTLDEIFGFLVHFRSDESLCRGTVLWDQLCQWLLENEGKFAPTVGNPDAPGRHQTETGIINVRTYVQQRLEVFLVAPAMTDQADSLPDPGEAEVLARAILLSADMDVTRLGEEEAAGRLETLLRPLLEVLRRLSTNVYLPVCKSDRSLQLLLRLLQLQRRRGGLDDWVEAAMKTLVLQTVEEVQEFLARRLSGELQEVCDVERAGLYLSLLREALLRFSHVEWYRCSVQDRLVPRLIQACRSILTEPTEQGQVPRAVAMAVLSLLCEVAEGGVLEPQSEAMLSLGFLSDYFHLSPEHFNQPLVKPAAQQSDSPFLRDWGRIAAHFIRDQWTCLGFLQRSAAHSGSQQASKACVALQAAVEALGLLPSDLVLPLLDFMASVLPQVMCEEFLCVEAVTASWKVVLGLSGNARDFWSTLQSFVQVAFGRGALELREEEAPNLTKSLHKLIELGQAKMGVFNVLIRQCCCIWLPSGSESESGADGHFSSAMSHLDILTEACLYGPVFRRDQRLIQEVQTYVEQLGEACAANSAVSSDNRDEQFPRVCAVAFLSRLQPHNHLHQTLMEALLLRLLEKDQEIAKSKVRYYSNSLQHRVKNRVWQTVLLLLPKLRTEFVVGTVLGRVFEAAFCSNQASVKYLIEWAMVLILYNNPSCMEQLWECFSVDQEKTKTSVCTFLSVLVHMNILLPKVQDKVGQWSRALEVILQSCFSHNFSVRLYALLALKKVWSLEGARSAAEEALGGSSAIGGLATVVQACLHQADVMQNSGNAMKNWLRIQAHFFFSVFHPLRDYSVETIFYTFPSLSELSDDEWIPLWKFERMVEFSPNPQLPLRNPGQDLIQACGVWIQQDRGNDLEQEERWAEVQKKIMPWNLSIQEQEPLLAAQQRSQRLGKMNTALLVVASLIDKPTNLGGLCRTCEIFGASALVLDSLRHVGDKHFQALSVSSELWLPMLEVKPVELVDFLQLKKREGYCIIGVEQTANSQNLQDFKFPEKTLLLLGNEREGIPANLLQMLDVCVEIPQHGVTRSLNVHVSAALLVWEYTRQHKAPPPSR</sequence>
<dbReference type="CDD" id="cd18091">
    <property type="entry name" value="SpoU-like_TRM3-like"/>
    <property type="match status" value="1"/>
</dbReference>
<evidence type="ECO:0000313" key="16">
    <source>
        <dbReference type="Proteomes" id="UP000694580"/>
    </source>
</evidence>
<dbReference type="InterPro" id="IPR001537">
    <property type="entry name" value="SpoU_MeTrfase"/>
</dbReference>
<evidence type="ECO:0000256" key="5">
    <source>
        <dbReference type="ARBA" id="ARBA00022691"/>
    </source>
</evidence>
<keyword evidence="4" id="KW-0808">Transferase</keyword>
<dbReference type="GO" id="GO:0030488">
    <property type="term" value="P:tRNA methylation"/>
    <property type="evidence" value="ECO:0007669"/>
    <property type="project" value="InterPro"/>
</dbReference>
<dbReference type="Ensembl" id="ENSDCDT00010047954.1">
    <property type="protein sequence ID" value="ENSDCDP00010038347.1"/>
    <property type="gene ID" value="ENSDCDG00010024794.1"/>
</dbReference>
<proteinExistence type="inferred from homology"/>